<dbReference type="GO" id="GO:0003677">
    <property type="term" value="F:DNA binding"/>
    <property type="evidence" value="ECO:0007669"/>
    <property type="project" value="InterPro"/>
</dbReference>
<dbReference type="InterPro" id="IPR052925">
    <property type="entry name" value="Phage_Integrase-like_Recomb"/>
</dbReference>
<feature type="non-terminal residue" evidence="2">
    <location>
        <position position="1"/>
    </location>
</feature>
<proteinExistence type="predicted"/>
<gene>
    <name evidence="2" type="ORF">BDN71DRAFT_1357315</name>
</gene>
<dbReference type="InterPro" id="IPR011010">
    <property type="entry name" value="DNA_brk_join_enz"/>
</dbReference>
<protein>
    <submittedName>
        <fullName evidence="2">Uncharacterized protein</fullName>
    </submittedName>
</protein>
<dbReference type="Gene3D" id="1.10.443.10">
    <property type="entry name" value="Intergrase catalytic core"/>
    <property type="match status" value="1"/>
</dbReference>
<organism evidence="2 3">
    <name type="scientific">Pleurotus eryngii</name>
    <name type="common">Boletus of the steppes</name>
    <dbReference type="NCBI Taxonomy" id="5323"/>
    <lineage>
        <taxon>Eukaryota</taxon>
        <taxon>Fungi</taxon>
        <taxon>Dikarya</taxon>
        <taxon>Basidiomycota</taxon>
        <taxon>Agaricomycotina</taxon>
        <taxon>Agaricomycetes</taxon>
        <taxon>Agaricomycetidae</taxon>
        <taxon>Agaricales</taxon>
        <taxon>Pleurotineae</taxon>
        <taxon>Pleurotaceae</taxon>
        <taxon>Pleurotus</taxon>
    </lineage>
</organism>
<dbReference type="OrthoDB" id="5598396at2759"/>
<comment type="caution">
    <text evidence="2">The sequence shown here is derived from an EMBL/GenBank/DDBJ whole genome shotgun (WGS) entry which is preliminary data.</text>
</comment>
<keyword evidence="1" id="KW-0233">DNA recombination</keyword>
<dbReference type="GO" id="GO:0006310">
    <property type="term" value="P:DNA recombination"/>
    <property type="evidence" value="ECO:0007669"/>
    <property type="project" value="UniProtKB-KW"/>
</dbReference>
<feature type="non-terminal residue" evidence="2">
    <location>
        <position position="242"/>
    </location>
</feature>
<sequence>HSLPLDPTPQTLTRYIAYSSLYISSSSKYLSGARYFLMHIFPDFDTNRSHPLVQAAIKGSMKIRGSNINRKLPLRLHHLSAFLTIARRSKDYDDLLFICLLSACFFACHRSGEVVVSDDKRLLDWRKVIKRSSFVSSNNHVTYRLPYHKADRFYHGSDILFIRFQAVDACPVLLLQEYISLRDSIHGARPALFIRKDGSLPARRWFISKLHCVVNHDYGGHSARAGGATFYASLGLSEDIIQ</sequence>
<evidence type="ECO:0000256" key="1">
    <source>
        <dbReference type="ARBA" id="ARBA00023172"/>
    </source>
</evidence>
<evidence type="ECO:0000313" key="2">
    <source>
        <dbReference type="EMBL" id="KAF9501191.1"/>
    </source>
</evidence>
<dbReference type="PANTHER" id="PTHR34605:SF4">
    <property type="entry name" value="DNA ADENINE METHYLTRANSFERASE"/>
    <property type="match status" value="1"/>
</dbReference>
<dbReference type="PANTHER" id="PTHR34605">
    <property type="entry name" value="PHAGE_INTEGRASE DOMAIN-CONTAINING PROTEIN"/>
    <property type="match status" value="1"/>
</dbReference>
<keyword evidence="3" id="KW-1185">Reference proteome</keyword>
<dbReference type="Proteomes" id="UP000807025">
    <property type="component" value="Unassembled WGS sequence"/>
</dbReference>
<reference evidence="2" key="1">
    <citation type="submission" date="2020-11" db="EMBL/GenBank/DDBJ databases">
        <authorList>
            <consortium name="DOE Joint Genome Institute"/>
            <person name="Ahrendt S."/>
            <person name="Riley R."/>
            <person name="Andreopoulos W."/>
            <person name="Labutti K."/>
            <person name="Pangilinan J."/>
            <person name="Ruiz-Duenas F.J."/>
            <person name="Barrasa J.M."/>
            <person name="Sanchez-Garcia M."/>
            <person name="Camarero S."/>
            <person name="Miyauchi S."/>
            <person name="Serrano A."/>
            <person name="Linde D."/>
            <person name="Babiker R."/>
            <person name="Drula E."/>
            <person name="Ayuso-Fernandez I."/>
            <person name="Pacheco R."/>
            <person name="Padilla G."/>
            <person name="Ferreira P."/>
            <person name="Barriuso J."/>
            <person name="Kellner H."/>
            <person name="Castanera R."/>
            <person name="Alfaro M."/>
            <person name="Ramirez L."/>
            <person name="Pisabarro A.G."/>
            <person name="Kuo A."/>
            <person name="Tritt A."/>
            <person name="Lipzen A."/>
            <person name="He G."/>
            <person name="Yan M."/>
            <person name="Ng V."/>
            <person name="Cullen D."/>
            <person name="Martin F."/>
            <person name="Rosso M.-N."/>
            <person name="Henrissat B."/>
            <person name="Hibbett D."/>
            <person name="Martinez A.T."/>
            <person name="Grigoriev I.V."/>
        </authorList>
    </citation>
    <scope>NUCLEOTIDE SEQUENCE</scope>
    <source>
        <strain evidence="2">ATCC 90797</strain>
    </source>
</reference>
<dbReference type="SUPFAM" id="SSF56349">
    <property type="entry name" value="DNA breaking-rejoining enzymes"/>
    <property type="match status" value="1"/>
</dbReference>
<name>A0A9P6A8H3_PLEER</name>
<accession>A0A9P6A8H3</accession>
<dbReference type="AlphaFoldDB" id="A0A9P6A8H3"/>
<evidence type="ECO:0000313" key="3">
    <source>
        <dbReference type="Proteomes" id="UP000807025"/>
    </source>
</evidence>
<dbReference type="GO" id="GO:0015074">
    <property type="term" value="P:DNA integration"/>
    <property type="evidence" value="ECO:0007669"/>
    <property type="project" value="InterPro"/>
</dbReference>
<dbReference type="InterPro" id="IPR013762">
    <property type="entry name" value="Integrase-like_cat_sf"/>
</dbReference>
<dbReference type="EMBL" id="MU154524">
    <property type="protein sequence ID" value="KAF9501191.1"/>
    <property type="molecule type" value="Genomic_DNA"/>
</dbReference>